<keyword evidence="3" id="KW-0238">DNA-binding</keyword>
<evidence type="ECO:0000256" key="1">
    <source>
        <dbReference type="ARBA" id="ARBA00009437"/>
    </source>
</evidence>
<reference evidence="6" key="1">
    <citation type="submission" date="2022-11" db="EMBL/GenBank/DDBJ databases">
        <title>Parathalassolutuus dongxingensis gen. nov., sp. nov., a novel member of family Oceanospirillaceae isolated from a coastal shrimp pond in Guangxi, China.</title>
        <authorList>
            <person name="Chen H."/>
        </authorList>
    </citation>
    <scope>NUCLEOTIDE SEQUENCE</scope>
    <source>
        <strain evidence="6">G-43</strain>
    </source>
</reference>
<dbReference type="InterPro" id="IPR036388">
    <property type="entry name" value="WH-like_DNA-bd_sf"/>
</dbReference>
<evidence type="ECO:0000256" key="3">
    <source>
        <dbReference type="ARBA" id="ARBA00023125"/>
    </source>
</evidence>
<dbReference type="Gene3D" id="1.10.10.10">
    <property type="entry name" value="Winged helix-like DNA-binding domain superfamily/Winged helix DNA-binding domain"/>
    <property type="match status" value="1"/>
</dbReference>
<dbReference type="Gene3D" id="3.40.190.290">
    <property type="match status" value="1"/>
</dbReference>
<sequence>MEIKYSLDDLYLFWHVCRAGSFSKAAELLQMPVSTLSRRVSRLEQDLDLRLLHRDAHRLQLTSAGEQYLQRCGPLFNELGQVSASLDQEARDASGLIRITAPVGVTRYWLGEMLNRFLQQYPAIDIDLMLSNNNLDMVANQIDLAIRVGDPGLDNWIARPLMDFGFILCAASQRPQWQALSHPRELDQQPLVAVSPIINWDLETTDGQQHYRVLPAANTRVRVNDYDIATTAVKNGLGIGLLPCWLALPAIRRGELVRVLPQWLGLRRQSCLLYRDRDHQPYRLRLLIDFLLQQAQQEPTLEEWLEH</sequence>
<gene>
    <name evidence="6" type="ORF">OUO13_19965</name>
</gene>
<dbReference type="GO" id="GO:0043565">
    <property type="term" value="F:sequence-specific DNA binding"/>
    <property type="evidence" value="ECO:0007669"/>
    <property type="project" value="TreeGrafter"/>
</dbReference>
<dbReference type="PANTHER" id="PTHR30537:SF5">
    <property type="entry name" value="HTH-TYPE TRANSCRIPTIONAL ACTIVATOR TTDR-RELATED"/>
    <property type="match status" value="1"/>
</dbReference>
<dbReference type="EMBL" id="JAPNOA010000059">
    <property type="protein sequence ID" value="MCY0967464.1"/>
    <property type="molecule type" value="Genomic_DNA"/>
</dbReference>
<protein>
    <submittedName>
        <fullName evidence="6">LysR family transcriptional regulator</fullName>
    </submittedName>
</protein>
<dbReference type="CDD" id="cd08422">
    <property type="entry name" value="PBP2_CrgA_like"/>
    <property type="match status" value="1"/>
</dbReference>
<comment type="caution">
    <text evidence="6">The sequence shown here is derived from an EMBL/GenBank/DDBJ whole genome shotgun (WGS) entry which is preliminary data.</text>
</comment>
<dbReference type="GO" id="GO:0006351">
    <property type="term" value="P:DNA-templated transcription"/>
    <property type="evidence" value="ECO:0007669"/>
    <property type="project" value="TreeGrafter"/>
</dbReference>
<evidence type="ECO:0000313" key="7">
    <source>
        <dbReference type="Proteomes" id="UP001150830"/>
    </source>
</evidence>
<dbReference type="RefSeq" id="WP_283175661.1">
    <property type="nucleotide sequence ID" value="NZ_JAPNOA010000059.1"/>
</dbReference>
<dbReference type="GO" id="GO:0003700">
    <property type="term" value="F:DNA-binding transcription factor activity"/>
    <property type="evidence" value="ECO:0007669"/>
    <property type="project" value="InterPro"/>
</dbReference>
<dbReference type="Proteomes" id="UP001150830">
    <property type="component" value="Unassembled WGS sequence"/>
</dbReference>
<comment type="similarity">
    <text evidence="1">Belongs to the LysR transcriptional regulatory family.</text>
</comment>
<dbReference type="Pfam" id="PF00126">
    <property type="entry name" value="HTH_1"/>
    <property type="match status" value="1"/>
</dbReference>
<evidence type="ECO:0000256" key="2">
    <source>
        <dbReference type="ARBA" id="ARBA00023015"/>
    </source>
</evidence>
<dbReference type="AlphaFoldDB" id="A0A9X3IV04"/>
<evidence type="ECO:0000256" key="4">
    <source>
        <dbReference type="ARBA" id="ARBA00023163"/>
    </source>
</evidence>
<dbReference type="SUPFAM" id="SSF46785">
    <property type="entry name" value="Winged helix' DNA-binding domain"/>
    <property type="match status" value="1"/>
</dbReference>
<dbReference type="FunFam" id="1.10.10.10:FF:000001">
    <property type="entry name" value="LysR family transcriptional regulator"/>
    <property type="match status" value="1"/>
</dbReference>
<dbReference type="InterPro" id="IPR036390">
    <property type="entry name" value="WH_DNA-bd_sf"/>
</dbReference>
<evidence type="ECO:0000259" key="5">
    <source>
        <dbReference type="PROSITE" id="PS50931"/>
    </source>
</evidence>
<keyword evidence="2" id="KW-0805">Transcription regulation</keyword>
<name>A0A9X3IV04_9GAMM</name>
<organism evidence="6 7">
    <name type="scientific">Parathalassolituus penaei</name>
    <dbReference type="NCBI Taxonomy" id="2997323"/>
    <lineage>
        <taxon>Bacteria</taxon>
        <taxon>Pseudomonadati</taxon>
        <taxon>Pseudomonadota</taxon>
        <taxon>Gammaproteobacteria</taxon>
        <taxon>Oceanospirillales</taxon>
        <taxon>Oceanospirillaceae</taxon>
        <taxon>Parathalassolituus</taxon>
    </lineage>
</organism>
<evidence type="ECO:0000313" key="6">
    <source>
        <dbReference type="EMBL" id="MCY0967464.1"/>
    </source>
</evidence>
<keyword evidence="7" id="KW-1185">Reference proteome</keyword>
<dbReference type="InterPro" id="IPR058163">
    <property type="entry name" value="LysR-type_TF_proteobact-type"/>
</dbReference>
<dbReference type="InterPro" id="IPR000847">
    <property type="entry name" value="LysR_HTH_N"/>
</dbReference>
<feature type="domain" description="HTH lysR-type" evidence="5">
    <location>
        <begin position="5"/>
        <end position="62"/>
    </location>
</feature>
<dbReference type="PROSITE" id="PS50931">
    <property type="entry name" value="HTH_LYSR"/>
    <property type="match status" value="1"/>
</dbReference>
<dbReference type="SUPFAM" id="SSF53850">
    <property type="entry name" value="Periplasmic binding protein-like II"/>
    <property type="match status" value="1"/>
</dbReference>
<proteinExistence type="inferred from homology"/>
<dbReference type="PANTHER" id="PTHR30537">
    <property type="entry name" value="HTH-TYPE TRANSCRIPTIONAL REGULATOR"/>
    <property type="match status" value="1"/>
</dbReference>
<dbReference type="InterPro" id="IPR005119">
    <property type="entry name" value="LysR_subst-bd"/>
</dbReference>
<keyword evidence="4" id="KW-0804">Transcription</keyword>
<accession>A0A9X3IV04</accession>
<dbReference type="Pfam" id="PF03466">
    <property type="entry name" value="LysR_substrate"/>
    <property type="match status" value="1"/>
</dbReference>